<dbReference type="NCBIfam" id="TIGR02595">
    <property type="entry name" value="PEP_CTERM"/>
    <property type="match status" value="1"/>
</dbReference>
<gene>
    <name evidence="3" type="ORF">RD110_00230</name>
</gene>
<keyword evidence="4" id="KW-1185">Reference proteome</keyword>
<keyword evidence="1" id="KW-0732">Signal</keyword>
<protein>
    <recommendedName>
        <fullName evidence="2">Ice-binding protein C-terminal domain-containing protein</fullName>
    </recommendedName>
</protein>
<dbReference type="KEGG" id="rhy:RD110_00230"/>
<organism evidence="3 4">
    <name type="scientific">Rhodoferax koreensis</name>
    <dbReference type="NCBI Taxonomy" id="1842727"/>
    <lineage>
        <taxon>Bacteria</taxon>
        <taxon>Pseudomonadati</taxon>
        <taxon>Pseudomonadota</taxon>
        <taxon>Betaproteobacteria</taxon>
        <taxon>Burkholderiales</taxon>
        <taxon>Comamonadaceae</taxon>
        <taxon>Rhodoferax</taxon>
    </lineage>
</organism>
<accession>A0A1P8JQ16</accession>
<dbReference type="Pfam" id="PF07589">
    <property type="entry name" value="PEP-CTERM"/>
    <property type="match status" value="1"/>
</dbReference>
<evidence type="ECO:0000313" key="4">
    <source>
        <dbReference type="Proteomes" id="UP000186609"/>
    </source>
</evidence>
<proteinExistence type="predicted"/>
<dbReference type="OrthoDB" id="8909367at2"/>
<dbReference type="RefSeq" id="WP_076195588.1">
    <property type="nucleotide sequence ID" value="NZ_CP019236.1"/>
</dbReference>
<feature type="signal peptide" evidence="1">
    <location>
        <begin position="1"/>
        <end position="22"/>
    </location>
</feature>
<evidence type="ECO:0000259" key="2">
    <source>
        <dbReference type="Pfam" id="PF07589"/>
    </source>
</evidence>
<dbReference type="InterPro" id="IPR013424">
    <property type="entry name" value="Ice-binding_C"/>
</dbReference>
<evidence type="ECO:0000256" key="1">
    <source>
        <dbReference type="SAM" id="SignalP"/>
    </source>
</evidence>
<dbReference type="EMBL" id="CP019236">
    <property type="protein sequence ID" value="APW35833.1"/>
    <property type="molecule type" value="Genomic_DNA"/>
</dbReference>
<reference evidence="3 4" key="1">
    <citation type="submission" date="2017-01" db="EMBL/GenBank/DDBJ databases">
        <authorList>
            <person name="Mah S.A."/>
            <person name="Swanson W.J."/>
            <person name="Moy G.W."/>
            <person name="Vacquier V.D."/>
        </authorList>
    </citation>
    <scope>NUCLEOTIDE SEQUENCE [LARGE SCALE GENOMIC DNA]</scope>
    <source>
        <strain evidence="3 4">DCY110</strain>
    </source>
</reference>
<dbReference type="AlphaFoldDB" id="A0A1P8JQ16"/>
<dbReference type="Proteomes" id="UP000186609">
    <property type="component" value="Chromosome"/>
</dbReference>
<sequence>MKHKAILALLGLALAWSMPSQASLINSGSAWIPGTFQFDFESGTISGVSPTADIFWNQLTGTTRQLQPAFLNSTAALLALGNTPFAGITETDLLGYVYSTPFIEGPPGGSLLDVGNTFAVLTAEGHYAKVEVTDYGTGTVGRDFYDIHIAYALFDGQPASVPEPGSFALLALGLAAATVARQHIHPGRQR</sequence>
<feature type="chain" id="PRO_5012907727" description="Ice-binding protein C-terminal domain-containing protein" evidence="1">
    <location>
        <begin position="23"/>
        <end position="190"/>
    </location>
</feature>
<evidence type="ECO:0000313" key="3">
    <source>
        <dbReference type="EMBL" id="APW35833.1"/>
    </source>
</evidence>
<feature type="domain" description="Ice-binding protein C-terminal" evidence="2">
    <location>
        <begin position="160"/>
        <end position="181"/>
    </location>
</feature>
<name>A0A1P8JQ16_9BURK</name>